<comment type="subunit">
    <text evidence="2">Monomer. Interacts with PqqE.</text>
</comment>
<keyword evidence="3" id="KW-0884">PQQ biosynthesis</keyword>
<evidence type="ECO:0000256" key="3">
    <source>
        <dbReference type="ARBA" id="ARBA00022905"/>
    </source>
</evidence>
<sequence length="99" mass="10631">MTGEPSGDALPGSARPHLARGVRLRHDTVRDRWILLAPETLIEPNPVALEIIRRCTGAATLDQIIADLVALSGAAPERVAGDTRMLLGQMVAKRLMVLS</sequence>
<dbReference type="InterPro" id="IPR022479">
    <property type="entry name" value="PqqD_bac"/>
</dbReference>
<comment type="pathway">
    <text evidence="1">Cofactor biosynthesis; pyrroloquinoline quinone biosynthesis.</text>
</comment>
<reference evidence="5" key="1">
    <citation type="journal article" date="2019" name="Int. J. Syst. Evol. Microbiol.">
        <title>The Global Catalogue of Microorganisms (GCM) 10K type strain sequencing project: providing services to taxonomists for standard genome sequencing and annotation.</title>
        <authorList>
            <consortium name="The Broad Institute Genomics Platform"/>
            <consortium name="The Broad Institute Genome Sequencing Center for Infectious Disease"/>
            <person name="Wu L."/>
            <person name="Ma J."/>
        </authorList>
    </citation>
    <scope>NUCLEOTIDE SEQUENCE [LARGE SCALE GENOMIC DNA]</scope>
    <source>
        <strain evidence="5">CGMCC 1.10188</strain>
    </source>
</reference>
<evidence type="ECO:0000313" key="5">
    <source>
        <dbReference type="Proteomes" id="UP000603352"/>
    </source>
</evidence>
<proteinExistence type="predicted"/>
<evidence type="ECO:0000313" key="4">
    <source>
        <dbReference type="EMBL" id="GGB51364.1"/>
    </source>
</evidence>
<dbReference type="RefSeq" id="WP_188580297.1">
    <property type="nucleotide sequence ID" value="NZ_BMDZ01000047.1"/>
</dbReference>
<dbReference type="Proteomes" id="UP000603352">
    <property type="component" value="Unassembled WGS sequence"/>
</dbReference>
<dbReference type="InterPro" id="IPR008792">
    <property type="entry name" value="PQQD"/>
</dbReference>
<organism evidence="4 5">
    <name type="scientific">Tistrella bauzanensis</name>
    <dbReference type="NCBI Taxonomy" id="657419"/>
    <lineage>
        <taxon>Bacteria</taxon>
        <taxon>Pseudomonadati</taxon>
        <taxon>Pseudomonadota</taxon>
        <taxon>Alphaproteobacteria</taxon>
        <taxon>Geminicoccales</taxon>
        <taxon>Geminicoccaceae</taxon>
        <taxon>Tistrella</taxon>
    </lineage>
</organism>
<keyword evidence="5" id="KW-1185">Reference proteome</keyword>
<dbReference type="EMBL" id="BMDZ01000047">
    <property type="protein sequence ID" value="GGB51364.1"/>
    <property type="molecule type" value="Genomic_DNA"/>
</dbReference>
<dbReference type="Pfam" id="PF05402">
    <property type="entry name" value="PqqD"/>
    <property type="match status" value="1"/>
</dbReference>
<accession>A0ABQ1IT14</accession>
<dbReference type="InterPro" id="IPR041881">
    <property type="entry name" value="PqqD_sf"/>
</dbReference>
<gene>
    <name evidence="4" type="ORF">GCM10011505_35540</name>
</gene>
<name>A0ABQ1IT14_9PROT</name>
<dbReference type="Gene3D" id="1.10.10.1150">
    <property type="entry name" value="Coenzyme PQQ synthesis protein D (PqqD)"/>
    <property type="match status" value="1"/>
</dbReference>
<evidence type="ECO:0000256" key="2">
    <source>
        <dbReference type="ARBA" id="ARBA00011741"/>
    </source>
</evidence>
<protein>
    <submittedName>
        <fullName evidence="4">Pyrroloquinoline quinone biosynthesis protein PqqD</fullName>
    </submittedName>
</protein>
<evidence type="ECO:0000256" key="1">
    <source>
        <dbReference type="ARBA" id="ARBA00004886"/>
    </source>
</evidence>
<comment type="caution">
    <text evidence="4">The sequence shown here is derived from an EMBL/GenBank/DDBJ whole genome shotgun (WGS) entry which is preliminary data.</text>
</comment>
<dbReference type="NCBIfam" id="TIGR03859">
    <property type="entry name" value="PQQ_PqqD"/>
    <property type="match status" value="1"/>
</dbReference>